<evidence type="ECO:0000313" key="1">
    <source>
        <dbReference type="EMBL" id="CAD7234246.1"/>
    </source>
</evidence>
<name>A0A7R8WSH5_9CRUS</name>
<sequence length="40" mass="4974">MQPGQKHWTLKRKRYRPMVTWKRLFRTSQLKRTSKQNSAN</sequence>
<accession>A0A7R8WSH5</accession>
<proteinExistence type="predicted"/>
<organism evidence="1">
    <name type="scientific">Cyprideis torosa</name>
    <dbReference type="NCBI Taxonomy" id="163714"/>
    <lineage>
        <taxon>Eukaryota</taxon>
        <taxon>Metazoa</taxon>
        <taxon>Ecdysozoa</taxon>
        <taxon>Arthropoda</taxon>
        <taxon>Crustacea</taxon>
        <taxon>Oligostraca</taxon>
        <taxon>Ostracoda</taxon>
        <taxon>Podocopa</taxon>
        <taxon>Podocopida</taxon>
        <taxon>Cytherocopina</taxon>
        <taxon>Cytheroidea</taxon>
        <taxon>Cytherideidae</taxon>
        <taxon>Cyprideis</taxon>
    </lineage>
</organism>
<gene>
    <name evidence="1" type="ORF">CTOB1V02_LOCUS12062</name>
</gene>
<reference evidence="1" key="1">
    <citation type="submission" date="2020-11" db="EMBL/GenBank/DDBJ databases">
        <authorList>
            <person name="Tran Van P."/>
        </authorList>
    </citation>
    <scope>NUCLEOTIDE SEQUENCE</scope>
</reference>
<dbReference type="EMBL" id="OB668146">
    <property type="protein sequence ID" value="CAD7234246.1"/>
    <property type="molecule type" value="Genomic_DNA"/>
</dbReference>
<protein>
    <submittedName>
        <fullName evidence="1">Uncharacterized protein</fullName>
    </submittedName>
</protein>
<dbReference type="AlphaFoldDB" id="A0A7R8WSH5"/>